<feature type="active site" evidence="3 4">
    <location>
        <position position="201"/>
    </location>
</feature>
<comment type="similarity">
    <text evidence="3">Belongs to the CheB family.</text>
</comment>
<dbReference type="PANTHER" id="PTHR42872:SF3">
    <property type="entry name" value="PROTEIN-GLUTAMATE METHYLESTERASE_PROTEIN-GLUTAMINE GLUTAMINASE 1"/>
    <property type="match status" value="1"/>
</dbReference>
<keyword evidence="3" id="KW-0963">Cytoplasm</keyword>
<keyword evidence="9" id="KW-1185">Reference proteome</keyword>
<gene>
    <name evidence="3" type="primary">cheB</name>
    <name evidence="8" type="ORF">ACFQ19_16215</name>
</gene>
<dbReference type="EC" id="3.1.1.61" evidence="3"/>
<dbReference type="InterPro" id="IPR011006">
    <property type="entry name" value="CheY-like_superfamily"/>
</dbReference>
<dbReference type="PIRSF" id="PIRSF000876">
    <property type="entry name" value="RR_chemtxs_CheB"/>
    <property type="match status" value="1"/>
</dbReference>
<dbReference type="InterPro" id="IPR000673">
    <property type="entry name" value="Sig_transdc_resp-reg_Me-estase"/>
</dbReference>
<feature type="domain" description="CheB-type methylesterase" evidence="7">
    <location>
        <begin position="162"/>
        <end position="356"/>
    </location>
</feature>
<dbReference type="CDD" id="cd17541">
    <property type="entry name" value="REC_CheB-like"/>
    <property type="match status" value="1"/>
</dbReference>
<dbReference type="SUPFAM" id="SSF52738">
    <property type="entry name" value="Methylesterase CheB, C-terminal domain"/>
    <property type="match status" value="1"/>
</dbReference>
<accession>A0ABW3NKA9</accession>
<dbReference type="PANTHER" id="PTHR42872">
    <property type="entry name" value="PROTEIN-GLUTAMATE METHYLESTERASE/PROTEIN-GLUTAMINE GLUTAMINASE"/>
    <property type="match status" value="1"/>
</dbReference>
<evidence type="ECO:0000256" key="4">
    <source>
        <dbReference type="PROSITE-ProRule" id="PRU00050"/>
    </source>
</evidence>
<comment type="function">
    <text evidence="3">Involved in chemotaxis. Part of a chemotaxis signal transduction system that modulates chemotaxis in response to various stimuli. Catalyzes the demethylation of specific methylglutamate residues introduced into the chemoreceptors (methyl-accepting chemotaxis proteins or MCP) by CheR. Also mediates the irreversible deamidation of specific glutamine residues to glutamic acid.</text>
</comment>
<evidence type="ECO:0000256" key="1">
    <source>
        <dbReference type="ARBA" id="ARBA00022801"/>
    </source>
</evidence>
<comment type="domain">
    <text evidence="3">Contains a C-terminal catalytic domain, and an N-terminal region which modulates catalytic activity.</text>
</comment>
<evidence type="ECO:0000256" key="5">
    <source>
        <dbReference type="PROSITE-ProRule" id="PRU00169"/>
    </source>
</evidence>
<evidence type="ECO:0000259" key="7">
    <source>
        <dbReference type="PROSITE" id="PS50122"/>
    </source>
</evidence>
<dbReference type="SUPFAM" id="SSF52172">
    <property type="entry name" value="CheY-like"/>
    <property type="match status" value="1"/>
</dbReference>
<evidence type="ECO:0000256" key="3">
    <source>
        <dbReference type="HAMAP-Rule" id="MF_00099"/>
    </source>
</evidence>
<keyword evidence="1 3" id="KW-0378">Hydrolase</keyword>
<evidence type="ECO:0000313" key="9">
    <source>
        <dbReference type="Proteomes" id="UP001597041"/>
    </source>
</evidence>
<comment type="caution">
    <text evidence="8">The sequence shown here is derived from an EMBL/GenBank/DDBJ whole genome shotgun (WGS) entry which is preliminary data.</text>
</comment>
<dbReference type="NCBIfam" id="NF001965">
    <property type="entry name" value="PRK00742.1"/>
    <property type="match status" value="1"/>
</dbReference>
<dbReference type="RefSeq" id="WP_379593680.1">
    <property type="nucleotide sequence ID" value="NZ_JBHTKK010000024.1"/>
</dbReference>
<dbReference type="GO" id="GO:0008984">
    <property type="term" value="F:protein-glutamate methylesterase activity"/>
    <property type="evidence" value="ECO:0007669"/>
    <property type="project" value="UniProtKB-EC"/>
</dbReference>
<comment type="PTM">
    <text evidence="3">Phosphorylated by CheA. Phosphorylation of the N-terminal regulatory domain activates the methylesterase activity.</text>
</comment>
<dbReference type="PROSITE" id="PS50122">
    <property type="entry name" value="CHEB"/>
    <property type="match status" value="1"/>
</dbReference>
<dbReference type="Pfam" id="PF00072">
    <property type="entry name" value="Response_reg"/>
    <property type="match status" value="1"/>
</dbReference>
<dbReference type="Proteomes" id="UP001597041">
    <property type="component" value="Unassembled WGS sequence"/>
</dbReference>
<sequence>MALINVLVVDDSAFMRKMIAEILTEDGRFHVVGTAVHGIDGVNKVKKWQPDVVTMDVHMPKLDGLEALKQIMDENPVPVIMLSSETKQGADYTIQAISTGAVDFITKPSGSISLDIKKVEKEICDKVYTAATVKVHKKISRAQAHKPIEEIQQPLTMPAPPALSSKKLVAIGTSTGGPRALQKVITALPKDIRVPIAVVQHMPPGFTASLAERLNQISQVAVKEAEHGEVMKKGTVYIAPGGYHMEVKHSGMAVIVSLNQLSPDNGHRPSVNTLFRSLSALRNYQIVTCVLTGMGNDGTIGLKELKKANPHVLSLAEAEETAIVYGMPKAIVKEGLADYQVPLNQMASQLNNLVNK</sequence>
<evidence type="ECO:0000256" key="2">
    <source>
        <dbReference type="ARBA" id="ARBA00048267"/>
    </source>
</evidence>
<comment type="catalytic activity">
    <reaction evidence="2 3">
        <text>[protein]-L-glutamate 5-O-methyl ester + H2O = L-glutamyl-[protein] + methanol + H(+)</text>
        <dbReference type="Rhea" id="RHEA:23236"/>
        <dbReference type="Rhea" id="RHEA-COMP:10208"/>
        <dbReference type="Rhea" id="RHEA-COMP:10311"/>
        <dbReference type="ChEBI" id="CHEBI:15377"/>
        <dbReference type="ChEBI" id="CHEBI:15378"/>
        <dbReference type="ChEBI" id="CHEBI:17790"/>
        <dbReference type="ChEBI" id="CHEBI:29973"/>
        <dbReference type="ChEBI" id="CHEBI:82795"/>
        <dbReference type="EC" id="3.1.1.61"/>
    </reaction>
</comment>
<dbReference type="InterPro" id="IPR008248">
    <property type="entry name" value="CheB-like"/>
</dbReference>
<feature type="active site" evidence="3 4">
    <location>
        <position position="297"/>
    </location>
</feature>
<dbReference type="EMBL" id="JBHTKK010000024">
    <property type="protein sequence ID" value="MFD1067553.1"/>
    <property type="molecule type" value="Genomic_DNA"/>
</dbReference>
<keyword evidence="3 5" id="KW-0597">Phosphoprotein</keyword>
<comment type="catalytic activity">
    <reaction evidence="3">
        <text>L-glutaminyl-[protein] + H2O = L-glutamyl-[protein] + NH4(+)</text>
        <dbReference type="Rhea" id="RHEA:16441"/>
        <dbReference type="Rhea" id="RHEA-COMP:10207"/>
        <dbReference type="Rhea" id="RHEA-COMP:10208"/>
        <dbReference type="ChEBI" id="CHEBI:15377"/>
        <dbReference type="ChEBI" id="CHEBI:28938"/>
        <dbReference type="ChEBI" id="CHEBI:29973"/>
        <dbReference type="ChEBI" id="CHEBI:30011"/>
        <dbReference type="EC" id="3.5.1.44"/>
    </reaction>
</comment>
<dbReference type="Gene3D" id="3.40.50.2300">
    <property type="match status" value="1"/>
</dbReference>
<evidence type="ECO:0000259" key="6">
    <source>
        <dbReference type="PROSITE" id="PS50110"/>
    </source>
</evidence>
<dbReference type="InterPro" id="IPR001789">
    <property type="entry name" value="Sig_transdc_resp-reg_receiver"/>
</dbReference>
<dbReference type="EC" id="3.5.1.44" evidence="3"/>
<protein>
    <recommendedName>
        <fullName evidence="3">Protein-glutamate methylesterase/protein-glutamine glutaminase</fullName>
        <ecNumber evidence="3">3.1.1.61</ecNumber>
        <ecNumber evidence="3">3.5.1.44</ecNumber>
    </recommendedName>
</protein>
<dbReference type="SMART" id="SM00448">
    <property type="entry name" value="REC"/>
    <property type="match status" value="1"/>
</dbReference>
<dbReference type="PROSITE" id="PS50110">
    <property type="entry name" value="RESPONSE_REGULATORY"/>
    <property type="match status" value="1"/>
</dbReference>
<name>A0ABW3NKA9_9BACI</name>
<proteinExistence type="inferred from homology"/>
<organism evidence="8 9">
    <name type="scientific">Oceanobacillus locisalsi</name>
    <dbReference type="NCBI Taxonomy" id="546107"/>
    <lineage>
        <taxon>Bacteria</taxon>
        <taxon>Bacillati</taxon>
        <taxon>Bacillota</taxon>
        <taxon>Bacilli</taxon>
        <taxon>Bacillales</taxon>
        <taxon>Bacillaceae</taxon>
        <taxon>Oceanobacillus</taxon>
    </lineage>
</organism>
<dbReference type="HAMAP" id="MF_00099">
    <property type="entry name" value="CheB_chemtxs"/>
    <property type="match status" value="1"/>
</dbReference>
<keyword evidence="3 4" id="KW-0145">Chemotaxis</keyword>
<reference evidence="9" key="1">
    <citation type="journal article" date="2019" name="Int. J. Syst. Evol. Microbiol.">
        <title>The Global Catalogue of Microorganisms (GCM) 10K type strain sequencing project: providing services to taxonomists for standard genome sequencing and annotation.</title>
        <authorList>
            <consortium name="The Broad Institute Genomics Platform"/>
            <consortium name="The Broad Institute Genome Sequencing Center for Infectious Disease"/>
            <person name="Wu L."/>
            <person name="Ma J."/>
        </authorList>
    </citation>
    <scope>NUCLEOTIDE SEQUENCE [LARGE SCALE GENOMIC DNA]</scope>
    <source>
        <strain evidence="9">CCUG 56608</strain>
    </source>
</reference>
<dbReference type="InterPro" id="IPR035909">
    <property type="entry name" value="CheB_C"/>
</dbReference>
<dbReference type="Pfam" id="PF01339">
    <property type="entry name" value="CheB_methylest"/>
    <property type="match status" value="1"/>
</dbReference>
<evidence type="ECO:0000313" key="8">
    <source>
        <dbReference type="EMBL" id="MFD1067553.1"/>
    </source>
</evidence>
<feature type="modified residue" description="4-aspartylphosphate" evidence="3 5">
    <location>
        <position position="56"/>
    </location>
</feature>
<feature type="domain" description="Response regulatory" evidence="6">
    <location>
        <begin position="5"/>
        <end position="122"/>
    </location>
</feature>
<dbReference type="CDD" id="cd16432">
    <property type="entry name" value="CheB_Rec"/>
    <property type="match status" value="1"/>
</dbReference>
<dbReference type="Gene3D" id="3.40.50.180">
    <property type="entry name" value="Methylesterase CheB, C-terminal domain"/>
    <property type="match status" value="1"/>
</dbReference>
<feature type="active site" evidence="3 4">
    <location>
        <position position="174"/>
    </location>
</feature>
<comment type="subcellular location">
    <subcellularLocation>
        <location evidence="3">Cytoplasm</location>
    </subcellularLocation>
</comment>